<keyword evidence="1" id="KW-0472">Membrane</keyword>
<evidence type="ECO:0008006" key="4">
    <source>
        <dbReference type="Google" id="ProtNLM"/>
    </source>
</evidence>
<dbReference type="OrthoDB" id="5760736at2"/>
<accession>A0A1M5H8B4</accession>
<gene>
    <name evidence="2" type="ORF">SAMN05216361_1354</name>
</gene>
<evidence type="ECO:0000313" key="2">
    <source>
        <dbReference type="EMBL" id="SHG12204.1"/>
    </source>
</evidence>
<keyword evidence="3" id="KW-1185">Reference proteome</keyword>
<dbReference type="InterPro" id="IPR021307">
    <property type="entry name" value="DUF2884"/>
</dbReference>
<protein>
    <recommendedName>
        <fullName evidence="4">DUF2884 family protein</fullName>
    </recommendedName>
</protein>
<reference evidence="3" key="1">
    <citation type="submission" date="2016-11" db="EMBL/GenBank/DDBJ databases">
        <authorList>
            <person name="Varghese N."/>
            <person name="Submissions S."/>
        </authorList>
    </citation>
    <scope>NUCLEOTIDE SEQUENCE [LARGE SCALE GENOMIC DNA]</scope>
    <source>
        <strain evidence="3">CGMCC 1.8995</strain>
    </source>
</reference>
<feature type="transmembrane region" description="Helical" evidence="1">
    <location>
        <begin position="53"/>
        <end position="74"/>
    </location>
</feature>
<evidence type="ECO:0000256" key="1">
    <source>
        <dbReference type="SAM" id="Phobius"/>
    </source>
</evidence>
<keyword evidence="1" id="KW-0812">Transmembrane</keyword>
<dbReference type="STRING" id="634436.SAMN05216361_1354"/>
<dbReference type="Pfam" id="PF11101">
    <property type="entry name" value="DUF2884"/>
    <property type="match status" value="1"/>
</dbReference>
<dbReference type="EMBL" id="FQWD01000002">
    <property type="protein sequence ID" value="SHG12204.1"/>
    <property type="molecule type" value="Genomic_DNA"/>
</dbReference>
<proteinExistence type="predicted"/>
<name>A0A1M5H8B4_9ALTE</name>
<evidence type="ECO:0000313" key="3">
    <source>
        <dbReference type="Proteomes" id="UP000184520"/>
    </source>
</evidence>
<organism evidence="2 3">
    <name type="scientific">Marisediminitalea aggregata</name>
    <dbReference type="NCBI Taxonomy" id="634436"/>
    <lineage>
        <taxon>Bacteria</taxon>
        <taxon>Pseudomonadati</taxon>
        <taxon>Pseudomonadota</taxon>
        <taxon>Gammaproteobacteria</taxon>
        <taxon>Alteromonadales</taxon>
        <taxon>Alteromonadaceae</taxon>
        <taxon>Marisediminitalea</taxon>
    </lineage>
</organism>
<keyword evidence="1" id="KW-1133">Transmembrane helix</keyword>
<dbReference type="Proteomes" id="UP000184520">
    <property type="component" value="Unassembled WGS sequence"/>
</dbReference>
<sequence>MLLNRVVRRFVVVRKITLSLPGKDAEDSTEFLVIWSKAPFHFTARFQNKGMKFFFISFWLLVISVVSSAFQPAYAHYACDVDLNYGVVVNDNQLRVLKRYQTLYQINDQQQLFVAGHWLKLTPAQAGLVQEYAEGLHALVPQVTLLATIGIDLATDTVQQMYESLVGSDHDSYERLNVAIDKIKHRVRKKFRYARANYYIGPSSSNLSDEFEDDDFGLPISTTLTTSAGAILTSLGSMDSDKLAIDKQAMDNINQQLARYALKTGVDGPPAQSTLAQKARWYCDYFARLDAMEAELQMTIPEMAQLNLIDIQSHSEENATTER</sequence>
<dbReference type="AlphaFoldDB" id="A0A1M5H8B4"/>